<dbReference type="Pfam" id="PF01841">
    <property type="entry name" value="Transglut_core"/>
    <property type="match status" value="1"/>
</dbReference>
<dbReference type="InterPro" id="IPR038765">
    <property type="entry name" value="Papain-like_cys_pep_sf"/>
</dbReference>
<dbReference type="Proteomes" id="UP001324993">
    <property type="component" value="Chromosome"/>
</dbReference>
<proteinExistence type="predicted"/>
<accession>A0ABZ0RR80</accession>
<keyword evidence="5" id="KW-1185">Reference proteome</keyword>
<feature type="domain" description="DUF3857" evidence="3">
    <location>
        <begin position="53"/>
        <end position="217"/>
    </location>
</feature>
<feature type="compositionally biased region" description="Basic residues" evidence="1">
    <location>
        <begin position="661"/>
        <end position="670"/>
    </location>
</feature>
<gene>
    <name evidence="4" type="ORF">SH580_09750</name>
</gene>
<feature type="domain" description="Transglutaminase-like" evidence="2">
    <location>
        <begin position="270"/>
        <end position="367"/>
    </location>
</feature>
<evidence type="ECO:0000313" key="5">
    <source>
        <dbReference type="Proteomes" id="UP001324993"/>
    </source>
</evidence>
<dbReference type="SUPFAM" id="SSF54001">
    <property type="entry name" value="Cysteine proteinases"/>
    <property type="match status" value="1"/>
</dbReference>
<evidence type="ECO:0000256" key="1">
    <source>
        <dbReference type="SAM" id="MobiDB-lite"/>
    </source>
</evidence>
<dbReference type="EMBL" id="CP138858">
    <property type="protein sequence ID" value="WPJ97992.1"/>
    <property type="molecule type" value="Genomic_DNA"/>
</dbReference>
<dbReference type="InterPro" id="IPR024618">
    <property type="entry name" value="DUF3857"/>
</dbReference>
<evidence type="ECO:0000259" key="2">
    <source>
        <dbReference type="Pfam" id="PF01841"/>
    </source>
</evidence>
<evidence type="ECO:0000313" key="4">
    <source>
        <dbReference type="EMBL" id="WPJ97992.1"/>
    </source>
</evidence>
<protein>
    <submittedName>
        <fullName evidence="4">DUF3857 domain-containing transglutaminase family protein</fullName>
    </submittedName>
</protein>
<dbReference type="Gene3D" id="3.10.620.30">
    <property type="match status" value="1"/>
</dbReference>
<dbReference type="Gene3D" id="2.60.40.3140">
    <property type="match status" value="1"/>
</dbReference>
<feature type="compositionally biased region" description="Basic and acidic residues" evidence="1">
    <location>
        <begin position="675"/>
        <end position="685"/>
    </location>
</feature>
<name>A0ABZ0RR80_9BACT</name>
<organism evidence="4 5">
    <name type="scientific">Coraliomargarita algicola</name>
    <dbReference type="NCBI Taxonomy" id="3092156"/>
    <lineage>
        <taxon>Bacteria</taxon>
        <taxon>Pseudomonadati</taxon>
        <taxon>Verrucomicrobiota</taxon>
        <taxon>Opitutia</taxon>
        <taxon>Puniceicoccales</taxon>
        <taxon>Coraliomargaritaceae</taxon>
        <taxon>Coraliomargarita</taxon>
    </lineage>
</organism>
<feature type="region of interest" description="Disordered" evidence="1">
    <location>
        <begin position="643"/>
        <end position="695"/>
    </location>
</feature>
<sequence>MQPSVSRKTPHPRLEHSPIPSWVRTYESSLQTCRRDGEPITRLLLDIQHDTETKSSYIHLQQRLENKQAVQELAQWRINFDPNSQKIQLHHIRVIRDGVAREYSDPENVRIIQREEDLESYILHGQVTLLVVLEDIRIGDVIDTCYTQINQPQILPNHFSNLQSPPDALRTGDYHLSVRFPKQTPMQWQSANPENAPKISEEASHILWEWEEQDIDPESAESNIPNWQLPENWIHLSDMQKWSEMAMAAHEAWPNVSDFQLPAALESMVDPNDQKKTAEALIRYVQDEFRYLSVKTNLGGQIPNSPHTVIERCYGDCKDLSSLLTHLLRSQSIKARPILVNSELGKSLPELLPCATLFNHVIVEYQIDGVPYWVDPTLSDQGGDATGRYVPPYYFGLPIQARPTNLVEQPSNRSVKDRYELQDTILLDTANNLSILRVTTTVTGKYADDFRLQLSQEGPEGFIKSSEERQVNRYQTECAVEPVKYMDNRALNEWRMVEVYKIDFYKSMSFDKQFLQLSLPRTILMAAITVPEEGERCAAFAIPDDLDVTHIIEVHSKANGRQRSQKKTFELPGIEASVEGLFKSGAWTKTIRLKTSTDHIPAEQVASFRNLLFDLWQHASWVITAPRGLVRLHRPADFGQLMPRKAASQKNSSPAAAPSKQVRRRSRSRTQRLASHPEEIKKREQGAATKKSHSDKRNGFLKWLIFRKK</sequence>
<dbReference type="Pfam" id="PF12969">
    <property type="entry name" value="DUF3857"/>
    <property type="match status" value="1"/>
</dbReference>
<dbReference type="InterPro" id="IPR002931">
    <property type="entry name" value="Transglutaminase-like"/>
</dbReference>
<dbReference type="RefSeq" id="WP_319834804.1">
    <property type="nucleotide sequence ID" value="NZ_CP138858.1"/>
</dbReference>
<evidence type="ECO:0000259" key="3">
    <source>
        <dbReference type="Pfam" id="PF12969"/>
    </source>
</evidence>
<reference evidence="4 5" key="1">
    <citation type="submission" date="2023-11" db="EMBL/GenBank/DDBJ databases">
        <title>Coraliomargarita sp. nov., isolated from marine algae.</title>
        <authorList>
            <person name="Lee J.K."/>
            <person name="Baek J.H."/>
            <person name="Kim J.M."/>
            <person name="Choi D.G."/>
            <person name="Jeon C.O."/>
        </authorList>
    </citation>
    <scope>NUCLEOTIDE SEQUENCE [LARGE SCALE GENOMIC DNA]</scope>
    <source>
        <strain evidence="4 5">J2-16</strain>
    </source>
</reference>